<dbReference type="Pfam" id="PF01266">
    <property type="entry name" value="DAO"/>
    <property type="match status" value="1"/>
</dbReference>
<evidence type="ECO:0000313" key="7">
    <source>
        <dbReference type="EMBL" id="EWC62330.1"/>
    </source>
</evidence>
<comment type="caution">
    <text evidence="7">The sequence shown here is derived from an EMBL/GenBank/DDBJ whole genome shotgun (WGS) entry which is preliminary data.</text>
</comment>
<dbReference type="STRING" id="909613.UO65_2317"/>
<dbReference type="GO" id="GO:0005737">
    <property type="term" value="C:cytoplasm"/>
    <property type="evidence" value="ECO:0007669"/>
    <property type="project" value="TreeGrafter"/>
</dbReference>
<dbReference type="GO" id="GO:0046872">
    <property type="term" value="F:metal ion binding"/>
    <property type="evidence" value="ECO:0007669"/>
    <property type="project" value="UniProtKB-KW"/>
</dbReference>
<keyword evidence="5" id="KW-1015">Disulfide bond</keyword>
<evidence type="ECO:0000313" key="8">
    <source>
        <dbReference type="Proteomes" id="UP000019277"/>
    </source>
</evidence>
<dbReference type="AlphaFoldDB" id="W7IN80"/>
<dbReference type="Proteomes" id="UP000019277">
    <property type="component" value="Unassembled WGS sequence"/>
</dbReference>
<dbReference type="EMBL" id="AYXG01000081">
    <property type="protein sequence ID" value="EWC62330.1"/>
    <property type="molecule type" value="Genomic_DNA"/>
</dbReference>
<proteinExistence type="predicted"/>
<keyword evidence="2" id="KW-0479">Metal-binding</keyword>
<keyword evidence="1" id="KW-0001">2Fe-2S</keyword>
<dbReference type="GO" id="GO:0051537">
    <property type="term" value="F:2 iron, 2 sulfur cluster binding"/>
    <property type="evidence" value="ECO:0007669"/>
    <property type="project" value="UniProtKB-KW"/>
</dbReference>
<reference evidence="7 8" key="1">
    <citation type="journal article" date="2014" name="Genome Announc.">
        <title>Draft Genome Sequence of the Antitrypanosomally Active Sponge-Associated Bacterium Actinokineospora sp. Strain EG49.</title>
        <authorList>
            <person name="Harjes J."/>
            <person name="Ryu T."/>
            <person name="Abdelmohsen U.R."/>
            <person name="Moitinho-Silva L."/>
            <person name="Horn H."/>
            <person name="Ravasi T."/>
            <person name="Hentschel U."/>
        </authorList>
    </citation>
    <scope>NUCLEOTIDE SEQUENCE [LARGE SCALE GENOMIC DNA]</scope>
    <source>
        <strain evidence="7 8">EG49</strain>
    </source>
</reference>
<gene>
    <name evidence="7" type="ORF">UO65_2317</name>
</gene>
<protein>
    <submittedName>
        <fullName evidence="7">Oxidoreductase</fullName>
    </submittedName>
</protein>
<dbReference type="PROSITE" id="PS51296">
    <property type="entry name" value="RIESKE"/>
    <property type="match status" value="1"/>
</dbReference>
<name>W7IN80_9PSEU</name>
<evidence type="ECO:0000259" key="6">
    <source>
        <dbReference type="PROSITE" id="PS51296"/>
    </source>
</evidence>
<accession>W7IN80</accession>
<dbReference type="InterPro" id="IPR005805">
    <property type="entry name" value="Rieske_Fe-S_prot_C"/>
</dbReference>
<keyword evidence="4" id="KW-0411">Iron-sulfur</keyword>
<dbReference type="GO" id="GO:0016705">
    <property type="term" value="F:oxidoreductase activity, acting on paired donors, with incorporation or reduction of molecular oxygen"/>
    <property type="evidence" value="ECO:0007669"/>
    <property type="project" value="UniProtKB-ARBA"/>
</dbReference>
<evidence type="ECO:0000256" key="2">
    <source>
        <dbReference type="ARBA" id="ARBA00022723"/>
    </source>
</evidence>
<dbReference type="eggNOG" id="COG0665">
    <property type="taxonomic scope" value="Bacteria"/>
</dbReference>
<evidence type="ECO:0000256" key="4">
    <source>
        <dbReference type="ARBA" id="ARBA00023014"/>
    </source>
</evidence>
<dbReference type="FunFam" id="2.102.10.10:FF:000014">
    <property type="entry name" value="Oxidoreductase, FAD dependent"/>
    <property type="match status" value="1"/>
</dbReference>
<dbReference type="SUPFAM" id="SSF51905">
    <property type="entry name" value="FAD/NAD(P)-binding domain"/>
    <property type="match status" value="1"/>
</dbReference>
<dbReference type="GO" id="GO:0004497">
    <property type="term" value="F:monooxygenase activity"/>
    <property type="evidence" value="ECO:0007669"/>
    <property type="project" value="UniProtKB-ARBA"/>
</dbReference>
<dbReference type="PANTHER" id="PTHR13847">
    <property type="entry name" value="SARCOSINE DEHYDROGENASE-RELATED"/>
    <property type="match status" value="1"/>
</dbReference>
<dbReference type="PATRIC" id="fig|909613.9.peg.2323"/>
<organism evidence="7 8">
    <name type="scientific">Actinokineospora spheciospongiae</name>
    <dbReference type="NCBI Taxonomy" id="909613"/>
    <lineage>
        <taxon>Bacteria</taxon>
        <taxon>Bacillati</taxon>
        <taxon>Actinomycetota</taxon>
        <taxon>Actinomycetes</taxon>
        <taxon>Pseudonocardiales</taxon>
        <taxon>Pseudonocardiaceae</taxon>
        <taxon>Actinokineospora</taxon>
    </lineage>
</organism>
<dbReference type="Gene3D" id="2.102.10.10">
    <property type="entry name" value="Rieske [2Fe-2S] iron-sulphur domain"/>
    <property type="match status" value="1"/>
</dbReference>
<dbReference type="RefSeq" id="WP_052021024.1">
    <property type="nucleotide sequence ID" value="NZ_AYXG01000081.1"/>
</dbReference>
<keyword evidence="3" id="KW-0408">Iron</keyword>
<dbReference type="InterPro" id="IPR006076">
    <property type="entry name" value="FAD-dep_OxRdtase"/>
</dbReference>
<feature type="domain" description="Rieske" evidence="6">
    <location>
        <begin position="410"/>
        <end position="495"/>
    </location>
</feature>
<sequence>MTTTAEQSLWLGETTVEHLPLTGEQRAEVAVIGGGIAGLTTALLLQRRGVDVVVIEAERVGGGVSGNNTAKVTALQSTMYSTIEQRHGALAAAGYASAATAGVRVVSTLAEGIDCDLQRAPAATFAYAQDERATVEAEMRSADRAGLAVEWTEQLDLPFPTHGAVRLPDQIVLHPAKYVRGLAAAFTASGGRIHERSRVRSVSVTTPYRVSTADGEVVAEQVVVATHYPMLDRGLFFARLDAERSYCVAARLRSGTPPHDLAISAGSESWSFSRHGDHLIVGGQGHPAGERGVDAGRYTALADFAHRHFDVAEVTHRWSAQDPKPYDNLPMVGSYLPGSARLWVATGFAKWGLAMGSVAGEVLADRITGVDSPHAELFSPHRVSLRSAPTLVQQNLKVAKDIVGDRLATSDASASADVPVDEGRVVSDGAGKKGVYRDQAGVVHAVSLRCTHLGCLVRFNGAERSWDCPCHGSRFDVDGAVLEGPAVEPLPRRDP</sequence>
<dbReference type="eggNOG" id="COG0723">
    <property type="taxonomic scope" value="Bacteria"/>
</dbReference>
<dbReference type="SUPFAM" id="SSF50022">
    <property type="entry name" value="ISP domain"/>
    <property type="match status" value="1"/>
</dbReference>
<dbReference type="OrthoDB" id="9767869at2"/>
<evidence type="ECO:0000256" key="3">
    <source>
        <dbReference type="ARBA" id="ARBA00023004"/>
    </source>
</evidence>
<evidence type="ECO:0000256" key="1">
    <source>
        <dbReference type="ARBA" id="ARBA00022714"/>
    </source>
</evidence>
<dbReference type="Pfam" id="PF00355">
    <property type="entry name" value="Rieske"/>
    <property type="match status" value="1"/>
</dbReference>
<dbReference type="PRINTS" id="PR00162">
    <property type="entry name" value="RIESKE"/>
</dbReference>
<dbReference type="Gene3D" id="3.30.9.10">
    <property type="entry name" value="D-Amino Acid Oxidase, subunit A, domain 2"/>
    <property type="match status" value="1"/>
</dbReference>
<dbReference type="InterPro" id="IPR036188">
    <property type="entry name" value="FAD/NAD-bd_sf"/>
</dbReference>
<dbReference type="PANTHER" id="PTHR13847:SF274">
    <property type="entry name" value="RIESKE 2FE-2S IRON-SULFUR PROTEIN YHFW-RELATED"/>
    <property type="match status" value="1"/>
</dbReference>
<evidence type="ECO:0000256" key="5">
    <source>
        <dbReference type="ARBA" id="ARBA00023157"/>
    </source>
</evidence>
<keyword evidence="8" id="KW-1185">Reference proteome</keyword>
<dbReference type="InterPro" id="IPR017941">
    <property type="entry name" value="Rieske_2Fe-2S"/>
</dbReference>
<dbReference type="Gene3D" id="3.50.50.60">
    <property type="entry name" value="FAD/NAD(P)-binding domain"/>
    <property type="match status" value="1"/>
</dbReference>
<dbReference type="GO" id="GO:0016020">
    <property type="term" value="C:membrane"/>
    <property type="evidence" value="ECO:0007669"/>
    <property type="project" value="InterPro"/>
</dbReference>
<dbReference type="InterPro" id="IPR036922">
    <property type="entry name" value="Rieske_2Fe-2S_sf"/>
</dbReference>